<dbReference type="AlphaFoldDB" id="A0AAV7M160"/>
<feature type="region of interest" description="Disordered" evidence="1">
    <location>
        <begin position="1"/>
        <end position="28"/>
    </location>
</feature>
<keyword evidence="3" id="KW-1185">Reference proteome</keyword>
<protein>
    <submittedName>
        <fullName evidence="2">Uncharacterized protein</fullName>
    </submittedName>
</protein>
<comment type="caution">
    <text evidence="2">The sequence shown here is derived from an EMBL/GenBank/DDBJ whole genome shotgun (WGS) entry which is preliminary data.</text>
</comment>
<dbReference type="EMBL" id="JANPWB010000014">
    <property type="protein sequence ID" value="KAJ1095613.1"/>
    <property type="molecule type" value="Genomic_DNA"/>
</dbReference>
<organism evidence="2 3">
    <name type="scientific">Pleurodeles waltl</name>
    <name type="common">Iberian ribbed newt</name>
    <dbReference type="NCBI Taxonomy" id="8319"/>
    <lineage>
        <taxon>Eukaryota</taxon>
        <taxon>Metazoa</taxon>
        <taxon>Chordata</taxon>
        <taxon>Craniata</taxon>
        <taxon>Vertebrata</taxon>
        <taxon>Euteleostomi</taxon>
        <taxon>Amphibia</taxon>
        <taxon>Batrachia</taxon>
        <taxon>Caudata</taxon>
        <taxon>Salamandroidea</taxon>
        <taxon>Salamandridae</taxon>
        <taxon>Pleurodelinae</taxon>
        <taxon>Pleurodeles</taxon>
    </lineage>
</organism>
<name>A0AAV7M160_PLEWA</name>
<evidence type="ECO:0000256" key="1">
    <source>
        <dbReference type="SAM" id="MobiDB-lite"/>
    </source>
</evidence>
<gene>
    <name evidence="2" type="ORF">NDU88_000772</name>
</gene>
<evidence type="ECO:0000313" key="2">
    <source>
        <dbReference type="EMBL" id="KAJ1095613.1"/>
    </source>
</evidence>
<sequence length="91" mass="9927">MPGPFRAGTGAETLTRERTGMGRHRMKPRQCWVPMKPRKRFSLVAMKGKARHLQARLYKVSEAAAGVDMAESALSCFCQGAGTSGLAKSCR</sequence>
<dbReference type="Proteomes" id="UP001066276">
    <property type="component" value="Chromosome 10"/>
</dbReference>
<evidence type="ECO:0000313" key="3">
    <source>
        <dbReference type="Proteomes" id="UP001066276"/>
    </source>
</evidence>
<reference evidence="2" key="1">
    <citation type="journal article" date="2022" name="bioRxiv">
        <title>Sequencing and chromosome-scale assembly of the giantPleurodeles waltlgenome.</title>
        <authorList>
            <person name="Brown T."/>
            <person name="Elewa A."/>
            <person name="Iarovenko S."/>
            <person name="Subramanian E."/>
            <person name="Araus A.J."/>
            <person name="Petzold A."/>
            <person name="Susuki M."/>
            <person name="Suzuki K.-i.T."/>
            <person name="Hayashi T."/>
            <person name="Toyoda A."/>
            <person name="Oliveira C."/>
            <person name="Osipova E."/>
            <person name="Leigh N.D."/>
            <person name="Simon A."/>
            <person name="Yun M.H."/>
        </authorList>
    </citation>
    <scope>NUCLEOTIDE SEQUENCE</scope>
    <source>
        <strain evidence="2">20211129_DDA</strain>
        <tissue evidence="2">Liver</tissue>
    </source>
</reference>
<proteinExistence type="predicted"/>
<accession>A0AAV7M160</accession>